<evidence type="ECO:0000256" key="1">
    <source>
        <dbReference type="SAM" id="Coils"/>
    </source>
</evidence>
<feature type="region of interest" description="Disordered" evidence="2">
    <location>
        <begin position="554"/>
        <end position="624"/>
    </location>
</feature>
<dbReference type="EMBL" id="JAAWWB010000002">
    <property type="protein sequence ID" value="KAG6790294.1"/>
    <property type="molecule type" value="Genomic_DNA"/>
</dbReference>
<feature type="compositionally biased region" description="Acidic residues" evidence="2">
    <location>
        <begin position="607"/>
        <end position="618"/>
    </location>
</feature>
<evidence type="ECO:0000313" key="3">
    <source>
        <dbReference type="EMBL" id="KAG6790294.1"/>
    </source>
</evidence>
<organism evidence="3 4">
    <name type="scientific">Populus tomentosa</name>
    <name type="common">Chinese white poplar</name>
    <dbReference type="NCBI Taxonomy" id="118781"/>
    <lineage>
        <taxon>Eukaryota</taxon>
        <taxon>Viridiplantae</taxon>
        <taxon>Streptophyta</taxon>
        <taxon>Embryophyta</taxon>
        <taxon>Tracheophyta</taxon>
        <taxon>Spermatophyta</taxon>
        <taxon>Magnoliopsida</taxon>
        <taxon>eudicotyledons</taxon>
        <taxon>Gunneridae</taxon>
        <taxon>Pentapetalae</taxon>
        <taxon>rosids</taxon>
        <taxon>fabids</taxon>
        <taxon>Malpighiales</taxon>
        <taxon>Salicaceae</taxon>
        <taxon>Saliceae</taxon>
        <taxon>Populus</taxon>
    </lineage>
</organism>
<feature type="compositionally biased region" description="Basic and acidic residues" evidence="2">
    <location>
        <begin position="151"/>
        <end position="162"/>
    </location>
</feature>
<keyword evidence="4" id="KW-1185">Reference proteome</keyword>
<comment type="caution">
    <text evidence="3">The sequence shown here is derived from an EMBL/GenBank/DDBJ whole genome shotgun (WGS) entry which is preliminary data.</text>
</comment>
<dbReference type="OrthoDB" id="844819at2759"/>
<dbReference type="Proteomes" id="UP000886885">
    <property type="component" value="Chromosome 1D"/>
</dbReference>
<feature type="coiled-coil region" evidence="1">
    <location>
        <begin position="503"/>
        <end position="534"/>
    </location>
</feature>
<proteinExistence type="predicted"/>
<feature type="compositionally biased region" description="Acidic residues" evidence="2">
    <location>
        <begin position="561"/>
        <end position="570"/>
    </location>
</feature>
<protein>
    <submittedName>
        <fullName evidence="3">Uncharacterized protein</fullName>
    </submittedName>
</protein>
<feature type="region of interest" description="Disordered" evidence="2">
    <location>
        <begin position="148"/>
        <end position="179"/>
    </location>
</feature>
<evidence type="ECO:0000256" key="2">
    <source>
        <dbReference type="SAM" id="MobiDB-lite"/>
    </source>
</evidence>
<gene>
    <name evidence="3" type="ORF">POTOM_006442</name>
</gene>
<sequence length="624" mass="70715">MAEKDQTEIDLEIQALVLHVADCKKNIERKFDELLLRNKHQAEAIQAEIAALKTFQQNENKGVTALMAPFTQPDESWANLGAKKEEKGGNIGFNPSGESGYGDKVEQEMFSLSGYSREKIDLKKDDSVQEGSFCERREQEKPRIVLGGVDNEEKSGDNDKLEQPGMSSSTSVIGNPEDNMDKLVPESGEGSEPKKEGFVKLMNGGELEGEKLKTKKVSFVPPESSYNKPTVHTKIKEFSRKIAALLHKFKKDLHDVEEISHVKWLNGSAKSAEDWESAKTLKATTVKLATKLSHMLINLMLLLSDMKERAPKFQVMNSSLKWLIGDENSMVASRILALLDFVDQEIQSTGILKKLELHEGNSMIKKVEIESNVLKEGLFDENQVNQLILQFFHEILRLENNLKRQGESDAEKSLKDLTTLLEADLKECEKELNKIESRLNQLKALCGLEPDDLNIYPKIELKMNELCDLKEDEDLTSDRRSFISSYIGILDQGNRQWLTMVREDSTKREIEEFKKAQEDANKRRNELITNLEARTKCDGANEFKKGVCGNKGLAHKLETGDSGDVEDETEESQKDDSQGQWFLRGKKKEEPDQELRTLLDTLAGEKEDSEEEHEEWFEEGSAIN</sequence>
<evidence type="ECO:0000313" key="4">
    <source>
        <dbReference type="Proteomes" id="UP000886885"/>
    </source>
</evidence>
<name>A0A8X8DFZ9_POPTO</name>
<keyword evidence="1" id="KW-0175">Coiled coil</keyword>
<feature type="compositionally biased region" description="Basic and acidic residues" evidence="2">
    <location>
        <begin position="587"/>
        <end position="597"/>
    </location>
</feature>
<dbReference type="AlphaFoldDB" id="A0A8X8DFZ9"/>
<accession>A0A8X8DFZ9</accession>
<reference evidence="3" key="1">
    <citation type="journal article" date="2020" name="bioRxiv">
        <title>Hybrid origin of Populus tomentosa Carr. identified through genome sequencing and phylogenomic analysis.</title>
        <authorList>
            <person name="An X."/>
            <person name="Gao K."/>
            <person name="Chen Z."/>
            <person name="Li J."/>
            <person name="Yang X."/>
            <person name="Yang X."/>
            <person name="Zhou J."/>
            <person name="Guo T."/>
            <person name="Zhao T."/>
            <person name="Huang S."/>
            <person name="Miao D."/>
            <person name="Khan W.U."/>
            <person name="Rao P."/>
            <person name="Ye M."/>
            <person name="Lei B."/>
            <person name="Liao W."/>
            <person name="Wang J."/>
            <person name="Ji L."/>
            <person name="Li Y."/>
            <person name="Guo B."/>
            <person name="Mustafa N.S."/>
            <person name="Li S."/>
            <person name="Yun Q."/>
            <person name="Keller S.R."/>
            <person name="Mao J."/>
            <person name="Zhang R."/>
            <person name="Strauss S.H."/>
        </authorList>
    </citation>
    <scope>NUCLEOTIDE SEQUENCE</scope>
    <source>
        <strain evidence="3">GM15</strain>
        <tissue evidence="3">Leaf</tissue>
    </source>
</reference>
<feature type="coiled-coil region" evidence="1">
    <location>
        <begin position="418"/>
        <end position="445"/>
    </location>
</feature>